<dbReference type="Proteomes" id="UP001597389">
    <property type="component" value="Unassembled WGS sequence"/>
</dbReference>
<protein>
    <submittedName>
        <fullName evidence="5">FAD-binding domain-containing protein</fullName>
    </submittedName>
</protein>
<gene>
    <name evidence="5" type="ORF">ACFSW8_10015</name>
</gene>
<organism evidence="5 6">
    <name type="scientific">Rubritalea tangerina</name>
    <dbReference type="NCBI Taxonomy" id="430798"/>
    <lineage>
        <taxon>Bacteria</taxon>
        <taxon>Pseudomonadati</taxon>
        <taxon>Verrucomicrobiota</taxon>
        <taxon>Verrucomicrobiia</taxon>
        <taxon>Verrucomicrobiales</taxon>
        <taxon>Rubritaleaceae</taxon>
        <taxon>Rubritalea</taxon>
    </lineage>
</organism>
<accession>A0ABW4ZBH0</accession>
<dbReference type="Pfam" id="PF03441">
    <property type="entry name" value="FAD_binding_7"/>
    <property type="match status" value="1"/>
</dbReference>
<proteinExistence type="predicted"/>
<dbReference type="EMBL" id="JBHUJB010000040">
    <property type="protein sequence ID" value="MFD2159233.1"/>
    <property type="molecule type" value="Genomic_DNA"/>
</dbReference>
<dbReference type="SUPFAM" id="SSF48173">
    <property type="entry name" value="Cryptochrome/photolyase FAD-binding domain"/>
    <property type="match status" value="1"/>
</dbReference>
<name>A0ABW4ZBH0_9BACT</name>
<feature type="domain" description="Cryptochrome/DNA photolyase FAD-binding" evidence="4">
    <location>
        <begin position="68"/>
        <end position="187"/>
    </location>
</feature>
<dbReference type="RefSeq" id="WP_377178139.1">
    <property type="nucleotide sequence ID" value="NZ_JBHUJB010000040.1"/>
</dbReference>
<keyword evidence="2" id="KW-0285">Flavoprotein</keyword>
<evidence type="ECO:0000313" key="5">
    <source>
        <dbReference type="EMBL" id="MFD2159233.1"/>
    </source>
</evidence>
<comment type="caution">
    <text evidence="5">The sequence shown here is derived from an EMBL/GenBank/DDBJ whole genome shotgun (WGS) entry which is preliminary data.</text>
</comment>
<dbReference type="InterPro" id="IPR036134">
    <property type="entry name" value="Crypto/Photolyase_FAD-like_sf"/>
</dbReference>
<reference evidence="6" key="1">
    <citation type="journal article" date="2019" name="Int. J. Syst. Evol. Microbiol.">
        <title>The Global Catalogue of Microorganisms (GCM) 10K type strain sequencing project: providing services to taxonomists for standard genome sequencing and annotation.</title>
        <authorList>
            <consortium name="The Broad Institute Genomics Platform"/>
            <consortium name="The Broad Institute Genome Sequencing Center for Infectious Disease"/>
            <person name="Wu L."/>
            <person name="Ma J."/>
        </authorList>
    </citation>
    <scope>NUCLEOTIDE SEQUENCE [LARGE SCALE GENOMIC DNA]</scope>
    <source>
        <strain evidence="6">CCUG 57942</strain>
    </source>
</reference>
<comment type="cofactor">
    <cofactor evidence="1">
        <name>FAD</name>
        <dbReference type="ChEBI" id="CHEBI:57692"/>
    </cofactor>
</comment>
<evidence type="ECO:0000259" key="4">
    <source>
        <dbReference type="Pfam" id="PF03441"/>
    </source>
</evidence>
<evidence type="ECO:0000256" key="3">
    <source>
        <dbReference type="ARBA" id="ARBA00022827"/>
    </source>
</evidence>
<evidence type="ECO:0000256" key="1">
    <source>
        <dbReference type="ARBA" id="ARBA00001974"/>
    </source>
</evidence>
<evidence type="ECO:0000256" key="2">
    <source>
        <dbReference type="ARBA" id="ARBA00022630"/>
    </source>
</evidence>
<dbReference type="PANTHER" id="PTHR11455:SF18">
    <property type="entry name" value="SI:CH1073-390K14.1"/>
    <property type="match status" value="1"/>
</dbReference>
<dbReference type="Gene3D" id="1.10.579.10">
    <property type="entry name" value="DNA Cyclobutane Dipyrimidine Photolyase, subunit A, domain 3"/>
    <property type="match status" value="1"/>
</dbReference>
<dbReference type="InterPro" id="IPR002081">
    <property type="entry name" value="Cryptochrome/DNA_photolyase_1"/>
</dbReference>
<keyword evidence="6" id="KW-1185">Reference proteome</keyword>
<dbReference type="InterPro" id="IPR005101">
    <property type="entry name" value="Cryptochr/Photolyase_FAD-bd"/>
</dbReference>
<dbReference type="PANTHER" id="PTHR11455">
    <property type="entry name" value="CRYPTOCHROME"/>
    <property type="match status" value="1"/>
</dbReference>
<evidence type="ECO:0000313" key="6">
    <source>
        <dbReference type="Proteomes" id="UP001597389"/>
    </source>
</evidence>
<keyword evidence="3" id="KW-0274">FAD</keyword>
<dbReference type="Gene3D" id="1.25.40.80">
    <property type="match status" value="1"/>
</dbReference>
<sequence length="376" mass="43860">MAPNQHCSYADLVDRIDHIDPKKYAATRNFLDGHVTWLSPFITHGILNTKQLGHALISKYGAQHSYKFLSELGWREFYHRTWQAQGNNIHSDIKRPQENVIRSEIPTVFLNAKTGINAVDTSITTLLETGTIHNHARMWLASLIANICQTQWQEPAAWMYYHLLDGDLASNSLSWQWIAGTFSHRKYIANQENINRYSHTSQQNTPIDLDYSQLSERTTPNHWAERYNWRNAHPTTQLPTTTLRQPIKSNETVALHSIWNLSQDFAKCHTDRHILVLEPSHFERFPISQKRINFILHWAKQIPNIEILSDEITQLPGDLTNAHLIHQEHPACLHWPGQKREREWLFPETTRAYASFSSFWKHAQQEVGLKKHKTHQ</sequence>